<evidence type="ECO:0000313" key="1">
    <source>
        <dbReference type="EMBL" id="ONK71921.1"/>
    </source>
</evidence>
<dbReference type="AlphaFoldDB" id="A0A5P1F5G2"/>
<dbReference type="Proteomes" id="UP000243459">
    <property type="component" value="Chromosome 4"/>
</dbReference>
<reference evidence="2" key="1">
    <citation type="journal article" date="2017" name="Nat. Commun.">
        <title>The asparagus genome sheds light on the origin and evolution of a young Y chromosome.</title>
        <authorList>
            <person name="Harkess A."/>
            <person name="Zhou J."/>
            <person name="Xu C."/>
            <person name="Bowers J.E."/>
            <person name="Van der Hulst R."/>
            <person name="Ayyampalayam S."/>
            <person name="Mercati F."/>
            <person name="Riccardi P."/>
            <person name="McKain M.R."/>
            <person name="Kakrana A."/>
            <person name="Tang H."/>
            <person name="Ray J."/>
            <person name="Groenendijk J."/>
            <person name="Arikit S."/>
            <person name="Mathioni S.M."/>
            <person name="Nakano M."/>
            <person name="Shan H."/>
            <person name="Telgmann-Rauber A."/>
            <person name="Kanno A."/>
            <person name="Yue Z."/>
            <person name="Chen H."/>
            <person name="Li W."/>
            <person name="Chen Y."/>
            <person name="Xu X."/>
            <person name="Zhang Y."/>
            <person name="Luo S."/>
            <person name="Chen H."/>
            <person name="Gao J."/>
            <person name="Mao Z."/>
            <person name="Pires J.C."/>
            <person name="Luo M."/>
            <person name="Kudrna D."/>
            <person name="Wing R.A."/>
            <person name="Meyers B.C."/>
            <person name="Yi K."/>
            <person name="Kong H."/>
            <person name="Lavrijsen P."/>
            <person name="Sunseri F."/>
            <person name="Falavigna A."/>
            <person name="Ye Y."/>
            <person name="Leebens-Mack J.H."/>
            <person name="Chen G."/>
        </authorList>
    </citation>
    <scope>NUCLEOTIDE SEQUENCE [LARGE SCALE GENOMIC DNA]</scope>
    <source>
        <strain evidence="2">cv. DH0086</strain>
    </source>
</reference>
<sequence>MSTQKAATKPSLQYFGFCYDCFFCPHSDLFREFLFRRNYCLHSWLFWTIHIPTCSSNYDSVFLSTLLNMFKNGKEIVLIELCACHSLDSGSLTSGQYRI</sequence>
<organism evidence="1 2">
    <name type="scientific">Asparagus officinalis</name>
    <name type="common">Garden asparagus</name>
    <dbReference type="NCBI Taxonomy" id="4686"/>
    <lineage>
        <taxon>Eukaryota</taxon>
        <taxon>Viridiplantae</taxon>
        <taxon>Streptophyta</taxon>
        <taxon>Embryophyta</taxon>
        <taxon>Tracheophyta</taxon>
        <taxon>Spermatophyta</taxon>
        <taxon>Magnoliopsida</taxon>
        <taxon>Liliopsida</taxon>
        <taxon>Asparagales</taxon>
        <taxon>Asparagaceae</taxon>
        <taxon>Asparagoideae</taxon>
        <taxon>Asparagus</taxon>
    </lineage>
</organism>
<gene>
    <name evidence="1" type="ORF">A4U43_C04F13780</name>
</gene>
<proteinExistence type="predicted"/>
<dbReference type="Gramene" id="ONK71921">
    <property type="protein sequence ID" value="ONK71921"/>
    <property type="gene ID" value="A4U43_C04F13780"/>
</dbReference>
<dbReference type="EMBL" id="CM007384">
    <property type="protein sequence ID" value="ONK71921.1"/>
    <property type="molecule type" value="Genomic_DNA"/>
</dbReference>
<name>A0A5P1F5G2_ASPOF</name>
<accession>A0A5P1F5G2</accession>
<evidence type="ECO:0000313" key="2">
    <source>
        <dbReference type="Proteomes" id="UP000243459"/>
    </source>
</evidence>
<protein>
    <submittedName>
        <fullName evidence="1">Uncharacterized protein</fullName>
    </submittedName>
</protein>
<keyword evidence="2" id="KW-1185">Reference proteome</keyword>